<dbReference type="RefSeq" id="WP_212724340.1">
    <property type="nucleotide sequence ID" value="NZ_CP071249.1"/>
</dbReference>
<keyword evidence="2" id="KW-1133">Transmembrane helix</keyword>
<protein>
    <submittedName>
        <fullName evidence="4">Uncharacterized protein</fullName>
    </submittedName>
</protein>
<name>A0A9Q9FFY9_9FIRM</name>
<evidence type="ECO:0000256" key="2">
    <source>
        <dbReference type="SAM" id="Phobius"/>
    </source>
</evidence>
<keyword evidence="2" id="KW-0472">Membrane</keyword>
<evidence type="ECO:0000313" key="4">
    <source>
        <dbReference type="EMBL" id="UUF09132.1"/>
    </source>
</evidence>
<keyword evidence="5" id="KW-1185">Reference proteome</keyword>
<evidence type="ECO:0000313" key="6">
    <source>
        <dbReference type="Proteomes" id="UP001058072"/>
    </source>
</evidence>
<reference evidence="4 5" key="1">
    <citation type="submission" date="2021-03" db="EMBL/GenBank/DDBJ databases">
        <title>Comparative Genomics and Metabolomics in the genus Turicibacter.</title>
        <authorList>
            <person name="Maki J."/>
            <person name="Looft T."/>
        </authorList>
    </citation>
    <scope>NUCLEOTIDE SEQUENCE</scope>
    <source>
        <strain evidence="4">ISU324</strain>
        <strain evidence="3 5">MMM721</strain>
    </source>
</reference>
<accession>A0A9Q9FFY9</accession>
<evidence type="ECO:0000313" key="5">
    <source>
        <dbReference type="Proteomes" id="UP001058016"/>
    </source>
</evidence>
<evidence type="ECO:0000313" key="3">
    <source>
        <dbReference type="EMBL" id="UUF05416.1"/>
    </source>
</evidence>
<dbReference type="Proteomes" id="UP001058016">
    <property type="component" value="Chromosome"/>
</dbReference>
<dbReference type="Proteomes" id="UP001058072">
    <property type="component" value="Chromosome"/>
</dbReference>
<dbReference type="AlphaFoldDB" id="A0A9Q9FFY9"/>
<feature type="compositionally biased region" description="Basic and acidic residues" evidence="1">
    <location>
        <begin position="18"/>
        <end position="46"/>
    </location>
</feature>
<sequence>MEMTKKDTDLNESSLDSRMSDKQAESTIEESFHEEKAETNESETKTKPSLLDSIVQSCKAYINNLLTNLRHDNRSLVTGLAVVSAISCFLTASFAYFTQNHPTSQNTYLYDQSPSNTADFYYQYSIEPYGNYPQPFYFESNSYPTIIDEIQNIFDELFGESSHHFFQSSNESNFPNSKLQEF</sequence>
<organism evidence="4 6">
    <name type="scientific">Turicibacter bilis</name>
    <dbReference type="NCBI Taxonomy" id="2735723"/>
    <lineage>
        <taxon>Bacteria</taxon>
        <taxon>Bacillati</taxon>
        <taxon>Bacillota</taxon>
        <taxon>Erysipelotrichia</taxon>
        <taxon>Erysipelotrichales</taxon>
        <taxon>Turicibacteraceae</taxon>
        <taxon>Turicibacter</taxon>
    </lineage>
</organism>
<dbReference type="EMBL" id="CP071249">
    <property type="protein sequence ID" value="UUF05416.1"/>
    <property type="molecule type" value="Genomic_DNA"/>
</dbReference>
<feature type="transmembrane region" description="Helical" evidence="2">
    <location>
        <begin position="76"/>
        <end position="97"/>
    </location>
</feature>
<gene>
    <name evidence="3" type="ORF">J0J69_10050</name>
    <name evidence="4" type="ORF">J0J70_03835</name>
</gene>
<keyword evidence="2" id="KW-0812">Transmembrane</keyword>
<proteinExistence type="predicted"/>
<evidence type="ECO:0000256" key="1">
    <source>
        <dbReference type="SAM" id="MobiDB-lite"/>
    </source>
</evidence>
<feature type="region of interest" description="Disordered" evidence="1">
    <location>
        <begin position="1"/>
        <end position="48"/>
    </location>
</feature>
<dbReference type="EMBL" id="CP071250">
    <property type="protein sequence ID" value="UUF09132.1"/>
    <property type="molecule type" value="Genomic_DNA"/>
</dbReference>